<sequence>MKFKLSLASLFIVLSGCQSNLLVQQSADQSTDLNAQPKILAQNDQLNTATPQLTEAEQILDYLNSCLIETDATDKDAYLDVWNRVHSQLTFQIPDNRRVRAQKSWYSKHPEYMKRVTSRAAPYLHFIVEELEKQQLPIELALLPIVESAFDPFAYSHGRASGMWQFIPGTGKNYGLKQNWWYDGRRDIYLSTQAAIKYLTYLHKRFDGNWLHALAAYNSGEGNVSRAIRRNKKRGKPTDFWSLNLPRETKAYVPKLLALSDMLANKHDNPEFWTPISNLPYFARVTTDSQIDLSLAASLAEISMNDFYQLNPAYNQWATAPQGPHHILLPIDKIEVFQNNLAKIPVDHRISYKRYTIKPGDSLISIAKKFSTSVALLKENNNIHNNMIRAGKSLLIPVASAKRDEYHKSTEQRLIAKQNTRHKGHKTIYQVKSGDSMWEISRKYKVNMRKLAKWNNMAPTDPLKVGQQLVIWNQYTPKLASLSQANKKTKKIHYKVRQGDSLARIANKFNVSLGNIKRWNKSTGTKKYLQPGDLVTLYVDITQQY</sequence>
<dbReference type="PANTHER" id="PTHR33734:SF22">
    <property type="entry name" value="MEMBRANE-BOUND LYTIC MUREIN TRANSGLYCOSYLASE D"/>
    <property type="match status" value="1"/>
</dbReference>
<dbReference type="PANTHER" id="PTHR33734">
    <property type="entry name" value="LYSM DOMAIN-CONTAINING GPI-ANCHORED PROTEIN 2"/>
    <property type="match status" value="1"/>
</dbReference>
<dbReference type="SMART" id="SM00257">
    <property type="entry name" value="LysM"/>
    <property type="match status" value="3"/>
</dbReference>
<dbReference type="RefSeq" id="WP_353874252.1">
    <property type="nucleotide sequence ID" value="NZ_JBEVCJ010000005.1"/>
</dbReference>
<dbReference type="Pfam" id="PF01464">
    <property type="entry name" value="SLT"/>
    <property type="match status" value="1"/>
</dbReference>
<dbReference type="CDD" id="cd00118">
    <property type="entry name" value="LysM"/>
    <property type="match status" value="3"/>
</dbReference>
<dbReference type="PROSITE" id="PS00922">
    <property type="entry name" value="TRANSGLYCOSYLASE"/>
    <property type="match status" value="1"/>
</dbReference>
<dbReference type="InterPro" id="IPR023346">
    <property type="entry name" value="Lysozyme-like_dom_sf"/>
</dbReference>
<gene>
    <name evidence="4" type="ORF">ABVT43_05995</name>
</gene>
<dbReference type="PROSITE" id="PS51257">
    <property type="entry name" value="PROKAR_LIPOPROTEIN"/>
    <property type="match status" value="1"/>
</dbReference>
<dbReference type="Pfam" id="PF01476">
    <property type="entry name" value="LysM"/>
    <property type="match status" value="3"/>
</dbReference>
<dbReference type="PROSITE" id="PS51782">
    <property type="entry name" value="LYSM"/>
    <property type="match status" value="3"/>
</dbReference>
<organism evidence="4 5">
    <name type="scientific">Aliikangiella maris</name>
    <dbReference type="NCBI Taxonomy" id="3162458"/>
    <lineage>
        <taxon>Bacteria</taxon>
        <taxon>Pseudomonadati</taxon>
        <taxon>Pseudomonadota</taxon>
        <taxon>Gammaproteobacteria</taxon>
        <taxon>Oceanospirillales</taxon>
        <taxon>Pleioneaceae</taxon>
        <taxon>Aliikangiella</taxon>
    </lineage>
</organism>
<protein>
    <submittedName>
        <fullName evidence="4">LysM peptidoglycan-binding domain-containing protein</fullName>
    </submittedName>
</protein>
<dbReference type="EMBL" id="JBEVCJ010000005">
    <property type="protein sequence ID" value="MET1254672.1"/>
    <property type="molecule type" value="Genomic_DNA"/>
</dbReference>
<evidence type="ECO:0000259" key="3">
    <source>
        <dbReference type="PROSITE" id="PS51782"/>
    </source>
</evidence>
<evidence type="ECO:0000256" key="1">
    <source>
        <dbReference type="ARBA" id="ARBA00007734"/>
    </source>
</evidence>
<dbReference type="Proteomes" id="UP001548189">
    <property type="component" value="Unassembled WGS sequence"/>
</dbReference>
<proteinExistence type="inferred from homology"/>
<dbReference type="InterPro" id="IPR036779">
    <property type="entry name" value="LysM_dom_sf"/>
</dbReference>
<dbReference type="InterPro" id="IPR000189">
    <property type="entry name" value="Transglyc_AS"/>
</dbReference>
<dbReference type="Gene3D" id="1.10.530.10">
    <property type="match status" value="1"/>
</dbReference>
<dbReference type="SUPFAM" id="SSF53955">
    <property type="entry name" value="Lysozyme-like"/>
    <property type="match status" value="1"/>
</dbReference>
<evidence type="ECO:0000256" key="2">
    <source>
        <dbReference type="SAM" id="SignalP"/>
    </source>
</evidence>
<name>A0ABV2BRW9_9GAMM</name>
<feature type="chain" id="PRO_5046082424" evidence="2">
    <location>
        <begin position="21"/>
        <end position="545"/>
    </location>
</feature>
<dbReference type="CDD" id="cd16894">
    <property type="entry name" value="MltD-like"/>
    <property type="match status" value="1"/>
</dbReference>
<feature type="domain" description="LysM" evidence="3">
    <location>
        <begin position="492"/>
        <end position="537"/>
    </location>
</feature>
<comment type="similarity">
    <text evidence="1">Belongs to the transglycosylase Slt family.</text>
</comment>
<keyword evidence="5" id="KW-1185">Reference proteome</keyword>
<dbReference type="InterPro" id="IPR008258">
    <property type="entry name" value="Transglycosylase_SLT_dom_1"/>
</dbReference>
<feature type="signal peptide" evidence="2">
    <location>
        <begin position="1"/>
        <end position="20"/>
    </location>
</feature>
<feature type="domain" description="LysM" evidence="3">
    <location>
        <begin position="427"/>
        <end position="471"/>
    </location>
</feature>
<evidence type="ECO:0000313" key="4">
    <source>
        <dbReference type="EMBL" id="MET1254672.1"/>
    </source>
</evidence>
<comment type="caution">
    <text evidence="4">The sequence shown here is derived from an EMBL/GenBank/DDBJ whole genome shotgun (WGS) entry which is preliminary data.</text>
</comment>
<dbReference type="InterPro" id="IPR018392">
    <property type="entry name" value="LysM"/>
</dbReference>
<accession>A0ABV2BRW9</accession>
<evidence type="ECO:0000313" key="5">
    <source>
        <dbReference type="Proteomes" id="UP001548189"/>
    </source>
</evidence>
<feature type="domain" description="LysM" evidence="3">
    <location>
        <begin position="353"/>
        <end position="396"/>
    </location>
</feature>
<dbReference type="Gene3D" id="3.10.350.10">
    <property type="entry name" value="LysM domain"/>
    <property type="match status" value="3"/>
</dbReference>
<dbReference type="SUPFAM" id="SSF54106">
    <property type="entry name" value="LysM domain"/>
    <property type="match status" value="3"/>
</dbReference>
<keyword evidence="2" id="KW-0732">Signal</keyword>
<reference evidence="4 5" key="1">
    <citation type="submission" date="2024-06" db="EMBL/GenBank/DDBJ databases">
        <authorList>
            <person name="Li F."/>
        </authorList>
    </citation>
    <scope>NUCLEOTIDE SEQUENCE [LARGE SCALE GENOMIC DNA]</scope>
    <source>
        <strain evidence="4 5">GXAS 311</strain>
    </source>
</reference>